<name>A0A381P9E7_9ZZZZ</name>
<dbReference type="AlphaFoldDB" id="A0A381P9E7"/>
<evidence type="ECO:0000313" key="1">
    <source>
        <dbReference type="EMBL" id="SUZ63561.1"/>
    </source>
</evidence>
<dbReference type="EMBL" id="UINC01000919">
    <property type="protein sequence ID" value="SUZ63561.1"/>
    <property type="molecule type" value="Genomic_DNA"/>
</dbReference>
<dbReference type="PROSITE" id="PS51257">
    <property type="entry name" value="PROKAR_LIPOPROTEIN"/>
    <property type="match status" value="1"/>
</dbReference>
<dbReference type="Pfam" id="PF04199">
    <property type="entry name" value="Cyclase"/>
    <property type="match status" value="1"/>
</dbReference>
<dbReference type="PANTHER" id="PTHR31118:SF12">
    <property type="entry name" value="CYCLASE-LIKE PROTEIN 2"/>
    <property type="match status" value="1"/>
</dbReference>
<gene>
    <name evidence="1" type="ORF">METZ01_LOCUS16415</name>
</gene>
<dbReference type="Gene3D" id="3.50.30.50">
    <property type="entry name" value="Putative cyclase"/>
    <property type="match status" value="1"/>
</dbReference>
<evidence type="ECO:0008006" key="2">
    <source>
        <dbReference type="Google" id="ProtNLM"/>
    </source>
</evidence>
<dbReference type="PANTHER" id="PTHR31118">
    <property type="entry name" value="CYCLASE-LIKE PROTEIN 2"/>
    <property type="match status" value="1"/>
</dbReference>
<dbReference type="GO" id="GO:0004061">
    <property type="term" value="F:arylformamidase activity"/>
    <property type="evidence" value="ECO:0007669"/>
    <property type="project" value="InterPro"/>
</dbReference>
<dbReference type="SUPFAM" id="SSF102198">
    <property type="entry name" value="Putative cyclase"/>
    <property type="match status" value="1"/>
</dbReference>
<dbReference type="InterPro" id="IPR037175">
    <property type="entry name" value="KFase_sf"/>
</dbReference>
<dbReference type="InterPro" id="IPR007325">
    <property type="entry name" value="KFase/CYL"/>
</dbReference>
<proteinExistence type="predicted"/>
<accession>A0A381P9E7</accession>
<organism evidence="1">
    <name type="scientific">marine metagenome</name>
    <dbReference type="NCBI Taxonomy" id="408172"/>
    <lineage>
        <taxon>unclassified sequences</taxon>
        <taxon>metagenomes</taxon>
        <taxon>ecological metagenomes</taxon>
    </lineage>
</organism>
<dbReference type="GO" id="GO:0019441">
    <property type="term" value="P:L-tryptophan catabolic process to kynurenine"/>
    <property type="evidence" value="ECO:0007669"/>
    <property type="project" value="InterPro"/>
</dbReference>
<sequence length="276" mass="29604">MRAVLVSLGSLIVAAACQGSAGQPDYSAVFDGSGGRWIDLSYAYSEETLYWPTEDGFQLEELAYGETEAGYFYSSYKISTAEHGGTHLDAPIHFSRGGMSAEQIPLDRLIAPAVVVDVAARATPDYLIDVGDLEEWERTHGRIPDGAILLLRTGWGERWPDRLGYLGTDRTGPEAVAELHFPGIHPEAARWITDQRNVAAVGIDTPSIDYGQSTGFEAHVIIYGSNIPGFENVANLQEIPEVGAFVVALPMKVAGGSGGPLRVVAFVPFASDESSS</sequence>
<reference evidence="1" key="1">
    <citation type="submission" date="2018-05" db="EMBL/GenBank/DDBJ databases">
        <authorList>
            <person name="Lanie J.A."/>
            <person name="Ng W.-L."/>
            <person name="Kazmierczak K.M."/>
            <person name="Andrzejewski T.M."/>
            <person name="Davidsen T.M."/>
            <person name="Wayne K.J."/>
            <person name="Tettelin H."/>
            <person name="Glass J.I."/>
            <person name="Rusch D."/>
            <person name="Podicherti R."/>
            <person name="Tsui H.-C.T."/>
            <person name="Winkler M.E."/>
        </authorList>
    </citation>
    <scope>NUCLEOTIDE SEQUENCE</scope>
</reference>
<protein>
    <recommendedName>
        <fullName evidence="2">Cyclase family protein</fullName>
    </recommendedName>
</protein>